<feature type="transmembrane region" description="Helical" evidence="5">
    <location>
        <begin position="564"/>
        <end position="585"/>
    </location>
</feature>
<dbReference type="AlphaFoldDB" id="A0A1W1WHS7"/>
<keyword evidence="4 5" id="KW-0472">Membrane</keyword>
<dbReference type="GO" id="GO:0016020">
    <property type="term" value="C:membrane"/>
    <property type="evidence" value="ECO:0007669"/>
    <property type="project" value="UniProtKB-SubCell"/>
</dbReference>
<feature type="transmembrane region" description="Helical" evidence="5">
    <location>
        <begin position="710"/>
        <end position="727"/>
    </location>
</feature>
<proteinExistence type="predicted"/>
<dbReference type="EMBL" id="FWWY01000001">
    <property type="protein sequence ID" value="SMC05699.1"/>
    <property type="molecule type" value="Genomic_DNA"/>
</dbReference>
<feature type="transmembrane region" description="Helical" evidence="5">
    <location>
        <begin position="401"/>
        <end position="424"/>
    </location>
</feature>
<keyword evidence="2 5" id="KW-0812">Transmembrane</keyword>
<feature type="domain" description="Fatty acid desaturase" evidence="7">
    <location>
        <begin position="565"/>
        <end position="803"/>
    </location>
</feature>
<feature type="transmembrane region" description="Helical" evidence="5">
    <location>
        <begin position="291"/>
        <end position="317"/>
    </location>
</feature>
<dbReference type="STRING" id="28034.BFX07_14400"/>
<feature type="transmembrane region" description="Helical" evidence="5">
    <location>
        <begin position="162"/>
        <end position="182"/>
    </location>
</feature>
<dbReference type="InterPro" id="IPR050367">
    <property type="entry name" value="APC_superfamily"/>
</dbReference>
<dbReference type="GO" id="GO:0055085">
    <property type="term" value="P:transmembrane transport"/>
    <property type="evidence" value="ECO:0007669"/>
    <property type="project" value="InterPro"/>
</dbReference>
<dbReference type="PANTHER" id="PTHR42770">
    <property type="entry name" value="AMINO ACID TRANSPORTER-RELATED"/>
    <property type="match status" value="1"/>
</dbReference>
<evidence type="ECO:0000256" key="2">
    <source>
        <dbReference type="ARBA" id="ARBA00022692"/>
    </source>
</evidence>
<evidence type="ECO:0000259" key="6">
    <source>
        <dbReference type="Pfam" id="PF00324"/>
    </source>
</evidence>
<organism evidence="8 9">
    <name type="scientific">Sulfobacillus thermosulfidooxidans (strain DSM 9293 / VKM B-1269 / AT-1)</name>
    <dbReference type="NCBI Taxonomy" id="929705"/>
    <lineage>
        <taxon>Bacteria</taxon>
        <taxon>Bacillati</taxon>
        <taxon>Bacillota</taxon>
        <taxon>Clostridia</taxon>
        <taxon>Eubacteriales</taxon>
        <taxon>Clostridiales Family XVII. Incertae Sedis</taxon>
        <taxon>Sulfobacillus</taxon>
    </lineage>
</organism>
<protein>
    <submittedName>
        <fullName evidence="8">Amino acid transporter</fullName>
    </submittedName>
</protein>
<evidence type="ECO:0000256" key="3">
    <source>
        <dbReference type="ARBA" id="ARBA00022989"/>
    </source>
</evidence>
<feature type="transmembrane region" description="Helical" evidence="5">
    <location>
        <begin position="202"/>
        <end position="226"/>
    </location>
</feature>
<dbReference type="Pfam" id="PF00324">
    <property type="entry name" value="AA_permease"/>
    <property type="match status" value="1"/>
</dbReference>
<dbReference type="InterPro" id="IPR005804">
    <property type="entry name" value="FA_desaturase_dom"/>
</dbReference>
<dbReference type="Proteomes" id="UP000192660">
    <property type="component" value="Unassembled WGS sequence"/>
</dbReference>
<feature type="transmembrane region" description="Helical" evidence="5">
    <location>
        <begin position="430"/>
        <end position="448"/>
    </location>
</feature>
<dbReference type="Pfam" id="PF00487">
    <property type="entry name" value="FA_desaturase"/>
    <property type="match status" value="1"/>
</dbReference>
<evidence type="ECO:0000256" key="5">
    <source>
        <dbReference type="SAM" id="Phobius"/>
    </source>
</evidence>
<accession>A0A1W1WHS7</accession>
<feature type="transmembrane region" description="Helical" evidence="5">
    <location>
        <begin position="338"/>
        <end position="361"/>
    </location>
</feature>
<dbReference type="InterPro" id="IPR004841">
    <property type="entry name" value="AA-permease/SLC12A_dom"/>
</dbReference>
<dbReference type="Gene3D" id="1.20.1740.10">
    <property type="entry name" value="Amino acid/polyamine transporter I"/>
    <property type="match status" value="1"/>
</dbReference>
<comment type="subcellular location">
    <subcellularLocation>
        <location evidence="1">Membrane</location>
        <topology evidence="1">Multi-pass membrane protein</topology>
    </subcellularLocation>
</comment>
<feature type="transmembrane region" description="Helical" evidence="5">
    <location>
        <begin position="135"/>
        <end position="155"/>
    </location>
</feature>
<feature type="transmembrane region" description="Helical" evidence="5">
    <location>
        <begin position="52"/>
        <end position="72"/>
    </location>
</feature>
<evidence type="ECO:0000313" key="9">
    <source>
        <dbReference type="Proteomes" id="UP000192660"/>
    </source>
</evidence>
<feature type="transmembrane region" description="Helical" evidence="5">
    <location>
        <begin position="367"/>
        <end position="389"/>
    </location>
</feature>
<sequence>MTRSESQTSSLPRNAVNFWHVLAQGLISNGPLASMVAALTAAAGYALGALPLAYLLGGLMVFLWINTPYQFSKKLAGAGGMAYFVGRSMGGRWGYLAGVAYVVYYAALLATNIVFFSLLVQSVAPQLGWNMPTQMAYVFTILFVIPSTILTYLGVRSSLNYGVITALVEMVMLLILSAVIIFSPHTINTAAVYHPALAAHGISGLAVGALVASFGMSGSTAAVYLGAEAKTAHRTIRAALYLASGLVVLMFIIVSYSLTVGWGYLHMSQFAQSSIPGLLIVQHYLGLKAELLFVLFVLNSLIGMNVASTIVVTRITLTFAHSDLWPKFLGRIHPKYQTPYAAVLTVGAVAVLAGLLAESILGLSNAFLVLILIATMGEFLGHALGNVGLLKFYDRSARYHVIAFGILPALSLVLIAFGVFFTFYPPIVPAVYAPIIMIGSLVLAYFHYGYHLRKRSQPLSEAVLLHFSSDHPEPLAEFEEENRSRSGITGSPVIPSSMFERYFDEGDKSMAFPETHLPSSTTWLHRPLHKIFRYSDGIVPNLAALIYIFAGYFGGWFLLFSRHIALFVLGIILLAHSMIISAYFFHELVHHTIFRSKSTNARMMTVMSWINGGCLSYLPRAEKKHLAHHFQKADVISFDFRAWLHKHPLFAKMVMLLEWAYFPAVEMLMRGVMVIQPFSQRLPHRYRVLTTLIIRSALWLGILWWHWPAALGYVLATLLFITVLRFIDAFQHTYEPIVATPGAPSPEIPSRSRTYEEENTYTNLLSQKWPVLNLLVLNFVYHNVHHAMPSMPWHRLRQYHDQHYVQEAKPSQILPFRQQLIWYHRYRVARAVTSDYGNIDSGFVGAVGVSFLTVL</sequence>
<dbReference type="GO" id="GO:0006629">
    <property type="term" value="P:lipid metabolic process"/>
    <property type="evidence" value="ECO:0007669"/>
    <property type="project" value="InterPro"/>
</dbReference>
<feature type="transmembrane region" description="Helical" evidence="5">
    <location>
        <begin position="238"/>
        <end position="258"/>
    </location>
</feature>
<feature type="transmembrane region" description="Helical" evidence="5">
    <location>
        <begin position="93"/>
        <end position="115"/>
    </location>
</feature>
<evidence type="ECO:0000313" key="8">
    <source>
        <dbReference type="EMBL" id="SMC05699.1"/>
    </source>
</evidence>
<feature type="transmembrane region" description="Helical" evidence="5">
    <location>
        <begin position="538"/>
        <end position="558"/>
    </location>
</feature>
<name>A0A1W1WHS7_SULTA</name>
<feature type="transmembrane region" description="Helical" evidence="5">
    <location>
        <begin position="21"/>
        <end position="46"/>
    </location>
</feature>
<keyword evidence="9" id="KW-1185">Reference proteome</keyword>
<dbReference type="PANTHER" id="PTHR42770:SF11">
    <property type="entry name" value="INNER MEMBRANE TRANSPORT PROTEIN YBAT"/>
    <property type="match status" value="1"/>
</dbReference>
<keyword evidence="3 5" id="KW-1133">Transmembrane helix</keyword>
<evidence type="ECO:0000256" key="4">
    <source>
        <dbReference type="ARBA" id="ARBA00023136"/>
    </source>
</evidence>
<feature type="domain" description="Amino acid permease/ SLC12A" evidence="6">
    <location>
        <begin position="34"/>
        <end position="429"/>
    </location>
</feature>
<reference evidence="9" key="1">
    <citation type="submission" date="2017-04" db="EMBL/GenBank/DDBJ databases">
        <authorList>
            <person name="Varghese N."/>
            <person name="Submissions S."/>
        </authorList>
    </citation>
    <scope>NUCLEOTIDE SEQUENCE [LARGE SCALE GENOMIC DNA]</scope>
    <source>
        <strain evidence="9">DSM 9293</strain>
    </source>
</reference>
<gene>
    <name evidence="8" type="ORF">SAMN00768000_2396</name>
</gene>
<evidence type="ECO:0000256" key="1">
    <source>
        <dbReference type="ARBA" id="ARBA00004141"/>
    </source>
</evidence>
<evidence type="ECO:0000259" key="7">
    <source>
        <dbReference type="Pfam" id="PF00487"/>
    </source>
</evidence>
<dbReference type="RefSeq" id="WP_020373559.1">
    <property type="nucleotide sequence ID" value="NZ_FWWY01000001.1"/>
</dbReference>